<sequence>MRIITPINVTGPTTFTRAGTATYTTKAGLLATAAVDELRPYYLATETHLMGVMIEAAGTNLVLQSSDWTNASWAKTSVTATGNTTTDPIGTTTADTLSATVADGVASQAITFTTNADKAVSVWLKAGTAAATHIILQDTTASAVRLRANVAWAAGVPTVTMVTGTMVLLETFASGLYRLQMTATGVIASNTNSLRIYPAGLGTAATGTVIAWGAQAENVSKPTSYIATTTATASRVADTMTGTGLAFSNVPETDYAQWSAGTYTLGTRRLYLRQVYEVIVASTTDNPATGAALTVPSWLLVGSENRYKMFDQTISTQTSQATSIEAAVTPGGIVNAVAFFGLSGNKVTVTVDDLTEGVVYDTTKSLQDYTSITDWYAYFFDDIVQRTDIVFLDLPSYGSATLGFTIEGVAAECGEVVFGRQKILGVSNYGTSISIQDYSIKSRDAFGNTIITQRAFSKRADYDVTVETAAVSAVQQALAAIRTTPTVFVGEETKAETIVYGFYRAFNIVLANPSVSDCTVEVEGLV</sequence>
<evidence type="ECO:0000313" key="1">
    <source>
        <dbReference type="EMBL" id="CAB5187469.1"/>
    </source>
</evidence>
<dbReference type="EMBL" id="LR798213">
    <property type="protein sequence ID" value="CAB5187469.1"/>
    <property type="molecule type" value="Genomic_DNA"/>
</dbReference>
<protein>
    <recommendedName>
        <fullName evidence="2">Tail protein</fullName>
    </recommendedName>
</protein>
<reference evidence="1" key="1">
    <citation type="submission" date="2020-05" db="EMBL/GenBank/DDBJ databases">
        <authorList>
            <person name="Chiriac C."/>
            <person name="Salcher M."/>
            <person name="Ghai R."/>
            <person name="Kavagutti S V."/>
        </authorList>
    </citation>
    <scope>NUCLEOTIDE SEQUENCE</scope>
</reference>
<proteinExistence type="predicted"/>
<gene>
    <name evidence="1" type="ORF">UFOVP166_53</name>
</gene>
<accession>A0A6J7WA93</accession>
<organism evidence="1">
    <name type="scientific">uncultured Caudovirales phage</name>
    <dbReference type="NCBI Taxonomy" id="2100421"/>
    <lineage>
        <taxon>Viruses</taxon>
        <taxon>Duplodnaviria</taxon>
        <taxon>Heunggongvirae</taxon>
        <taxon>Uroviricota</taxon>
        <taxon>Caudoviricetes</taxon>
        <taxon>Peduoviridae</taxon>
        <taxon>Maltschvirus</taxon>
        <taxon>Maltschvirus maltsch</taxon>
    </lineage>
</organism>
<evidence type="ECO:0008006" key="2">
    <source>
        <dbReference type="Google" id="ProtNLM"/>
    </source>
</evidence>
<name>A0A6J7WA93_9CAUD</name>